<gene>
    <name evidence="2" type="ORF">F2Q68_00026633</name>
</gene>
<protein>
    <submittedName>
        <fullName evidence="2">Uncharacterized protein</fullName>
    </submittedName>
</protein>
<reference evidence="2" key="1">
    <citation type="submission" date="2019-12" db="EMBL/GenBank/DDBJ databases">
        <title>Genome sequencing and annotation of Brassica cretica.</title>
        <authorList>
            <person name="Studholme D.J."/>
            <person name="Sarris P.F."/>
        </authorList>
    </citation>
    <scope>NUCLEOTIDE SEQUENCE</scope>
    <source>
        <strain evidence="2">PFS-001/15</strain>
        <tissue evidence="2">Leaf</tissue>
    </source>
</reference>
<evidence type="ECO:0000313" key="3">
    <source>
        <dbReference type="Proteomes" id="UP000712281"/>
    </source>
</evidence>
<proteinExistence type="predicted"/>
<feature type="compositionally biased region" description="Basic and acidic residues" evidence="1">
    <location>
        <begin position="938"/>
        <end position="947"/>
    </location>
</feature>
<feature type="compositionally biased region" description="Polar residues" evidence="1">
    <location>
        <begin position="175"/>
        <end position="186"/>
    </location>
</feature>
<name>A0A8S9IC09_BRACR</name>
<evidence type="ECO:0000313" key="2">
    <source>
        <dbReference type="EMBL" id="KAF2567053.1"/>
    </source>
</evidence>
<feature type="region of interest" description="Disordered" evidence="1">
    <location>
        <begin position="932"/>
        <end position="955"/>
    </location>
</feature>
<feature type="compositionally biased region" description="Polar residues" evidence="1">
    <location>
        <begin position="253"/>
        <end position="265"/>
    </location>
</feature>
<accession>A0A8S9IC09</accession>
<organism evidence="2 3">
    <name type="scientific">Brassica cretica</name>
    <name type="common">Mustard</name>
    <dbReference type="NCBI Taxonomy" id="69181"/>
    <lineage>
        <taxon>Eukaryota</taxon>
        <taxon>Viridiplantae</taxon>
        <taxon>Streptophyta</taxon>
        <taxon>Embryophyta</taxon>
        <taxon>Tracheophyta</taxon>
        <taxon>Spermatophyta</taxon>
        <taxon>Magnoliopsida</taxon>
        <taxon>eudicotyledons</taxon>
        <taxon>Gunneridae</taxon>
        <taxon>Pentapetalae</taxon>
        <taxon>rosids</taxon>
        <taxon>malvids</taxon>
        <taxon>Brassicales</taxon>
        <taxon>Brassicaceae</taxon>
        <taxon>Brassiceae</taxon>
        <taxon>Brassica</taxon>
    </lineage>
</organism>
<feature type="compositionally biased region" description="Basic and acidic residues" evidence="1">
    <location>
        <begin position="222"/>
        <end position="231"/>
    </location>
</feature>
<dbReference type="EMBL" id="QGKW02001911">
    <property type="protein sequence ID" value="KAF2567053.1"/>
    <property type="molecule type" value="Genomic_DNA"/>
</dbReference>
<dbReference type="Proteomes" id="UP000712281">
    <property type="component" value="Unassembled WGS sequence"/>
</dbReference>
<sequence length="1073" mass="122132">MVAIVILRQDENGNLCMPSSNRSNKDKHLLFSEDPAHLERTIHKDQRSTSLDAAAFTSTDSHTQLSTDTRPSSSTNLHLSTSIDTIPRTSIDHQSRNMVAIVILRQDENGNLYDQDGHLHDDFWQVVKHEKLGEGDFEVESCMSFGGSLWCRPMSMDVHRSTDHDKDRSTDYSNHRSTSSAKSTAECSAVRIMTHEEFAEKHPHPPSPFYVKIVRRHEPAVDRQRETDIDRPPSPPIDQRAPLTYRYSESIDTHTASSIDSNESPTTDEHYPTSLDKNQPVDHFTLPDQCCLDFAFQQPNKRGCDDYSIGSWADSGFHESFAVETVIPSSNEDPTEEYDEDYWKERAIEIAMQDERYSSHSFNNTSPPSIDRVYSASVDTHPHPAKRSYASIDTTPGTSIDIKAAAFEKEKGNIPIPSRFTNTYIRSFAPQITSHDTIAEKMNAPTNKSEGTSRKSIRSKNPNSADKRLPSIDTPVSTSIDSHSKPKLSLFTKKNMSIDYGFLTLDEFSIFRDPDGHARAMDGRILQVSREDIADILQLANGPDNLFMQQRNILDNIPAVPDEHPRADTTEIGSHQSCQPIGQTSIDKDALTSFDRAPSPLIDRRYEYGRRAYDIYGARKFKWEETDEYGVYRDESGYARSVAGEMIPVTKDNIRKILERASLFEKSHICLPEHATSFTPTKLAPVIYTKDEINEMVTGICGAQEKLGDELKTLHILEKEATTSPSIDANKATSIDVKPQTSQIPAEPTLNNNVDWLSTRIDLLQQDLDTIRKKDQQPATSIDICTITSFDSKFATMEDRLQTYEDMHDRFTSPIMRYLDTLSTQMMNVQRDIGTLNDQHDFQEECSTSIDRFRRASLDVKKPTEHLPYTAAEVDQITSKLYTAIDTMEDRFEKRCDDIYFPFDVRLSGLDSHAEWLQKEVKAIQRQFASQHQISASIDRERSKSIDSKAPASTDKHLVASIDTTSTPDAEQLIQNKMESMHEELNELSAYAYDKIGWHHWPLEVDMKKKQSFDAHPVPSIDTEEKPRRLKIMIDRCTSYIIDRCRDERCATWFQPTLNPRLHQTTRLPLTSF</sequence>
<comment type="caution">
    <text evidence="2">The sequence shown here is derived from an EMBL/GenBank/DDBJ whole genome shotgun (WGS) entry which is preliminary data.</text>
</comment>
<dbReference type="AlphaFoldDB" id="A0A8S9IC09"/>
<feature type="region of interest" description="Disordered" evidence="1">
    <location>
        <begin position="159"/>
        <end position="186"/>
    </location>
</feature>
<feature type="region of interest" description="Disordered" evidence="1">
    <location>
        <begin position="222"/>
        <end position="275"/>
    </location>
</feature>
<feature type="region of interest" description="Disordered" evidence="1">
    <location>
        <begin position="57"/>
        <end position="78"/>
    </location>
</feature>
<feature type="region of interest" description="Disordered" evidence="1">
    <location>
        <begin position="436"/>
        <end position="484"/>
    </location>
</feature>
<feature type="compositionally biased region" description="Basic and acidic residues" evidence="1">
    <location>
        <begin position="159"/>
        <end position="174"/>
    </location>
</feature>
<evidence type="ECO:0000256" key="1">
    <source>
        <dbReference type="SAM" id="MobiDB-lite"/>
    </source>
</evidence>